<name>A0AA36FVV7_9BILA</name>
<feature type="domain" description="AMOP" evidence="8">
    <location>
        <begin position="642"/>
        <end position="823"/>
    </location>
</feature>
<evidence type="ECO:0000259" key="8">
    <source>
        <dbReference type="PROSITE" id="PS50856"/>
    </source>
</evidence>
<feature type="signal peptide" evidence="7">
    <location>
        <begin position="1"/>
        <end position="22"/>
    </location>
</feature>
<dbReference type="PROSITE" id="PS50856">
    <property type="entry name" value="AMOP"/>
    <property type="match status" value="1"/>
</dbReference>
<reference evidence="10" key="1">
    <citation type="submission" date="2023-06" db="EMBL/GenBank/DDBJ databases">
        <authorList>
            <person name="Delattre M."/>
        </authorList>
    </citation>
    <scope>NUCLEOTIDE SEQUENCE</scope>
    <source>
        <strain evidence="10">AF72</strain>
    </source>
</reference>
<evidence type="ECO:0000256" key="2">
    <source>
        <dbReference type="ARBA" id="ARBA00022692"/>
    </source>
</evidence>
<organism evidence="10 12">
    <name type="scientific">Mesorhabditis spiculigera</name>
    <dbReference type="NCBI Taxonomy" id="96644"/>
    <lineage>
        <taxon>Eukaryota</taxon>
        <taxon>Metazoa</taxon>
        <taxon>Ecdysozoa</taxon>
        <taxon>Nematoda</taxon>
        <taxon>Chromadorea</taxon>
        <taxon>Rhabditida</taxon>
        <taxon>Rhabditina</taxon>
        <taxon>Rhabditomorpha</taxon>
        <taxon>Rhabditoidea</taxon>
        <taxon>Rhabditidae</taxon>
        <taxon>Mesorhabditinae</taxon>
        <taxon>Mesorhabditis</taxon>
    </lineage>
</organism>
<accession>A0AA36FVV7</accession>
<sequence>MGRSTRRLCLVLFALLVPQIGTQNVNIGNQNIGIGAQQVGSGLNGAGGTIFTGTGSNPNYGVNLVPFGPEVGDLKVNPSMLTAGQTIDLHMFFPYYGGLYNYTTLSVNGYMGFASVLDQGPTINVGPDLTDWPRQEDPAMIAPYLCKQQVPQTGNPAMRSGLYYRLLLRQSLFGQSTGQNLNYGPNANTFFSQNVRQACPGTSDSYARCDANSDAFLDLMMAWLQEGVAGASMFRADAAVVVTWYNTASAISGRSDIDAGQTATYQVVWLTDSAARLSYVILNYDRLGFDAQDFRANSRSGRCRAVLNGGNHTGFVEVDPTQPYKNTPKVLAQRSGVPHMVRGRYMFRVDDIVRPAGCSNKTGGTYPMIIYPNIVNMLGENTVDINAICLDRTQTYILMIEERNVATCTVLNPAIARCSLPVIYDWGVKTVYFQPQNMGANEEKAFVGYIYFVPPTLDPMRLDIGNIYEWYNNPMKTQTMPISWYPRNFTNPDYTLMNSFQSVSDDQLYSVQLGLYVIGYREFKDDEIKKFRPEHRTLARLATYSNRNTYDYRWKPQEEVINLNTVQQWYLSDWERMNTLYTYRVGYLKLAPMRANDLNATKLLPGLVTAPISLHWLWTPDNQNFATTTFSQAEINARQEFVKKKATQMCHDWYDEDGALFNFIMDTESNHSCPCVESQARLDLGRFMPHPRCSQMFRDITCTSVIGSRNCYMSAGNIFATYSGGGKTWDNFDTTPYRTTYGQVCCYDEAGYLMQTPYQPVIKTQREYFYNPGYPLRAYEFGTTPYMGQFEVPGLSVFVHDYMPYFLCCKFADFRCQMFYWRRPSSACQQYQPPAIGQISGGGTTVTIDNQKFIFDEPGVFNYLYIPKTNRNPEVRIQVRLERYPNRKVDFGLLGRYMPQADLVQPTNITVVTGIVLECTGSERVHIMARKDTRRFRYRTDILVGGIVRYFDTIHLQRFKGVIVYVNNVDSRGQPEIYVVLEDAQIGIRVRESYAVDVDRLSMFQESMGMLDIQLSVPPRYGVRPDGDNVRDAQFRQIYNLPRVSGLMRPFPDQSTGSLDLGITLNDVNSDQYRQQIIQQYRVYGTGEPGTETSQPGVNTQGTPQENMFTTSKEEDKAFDVFPEAQSRKAPVYKAAPIWETGPNRFQVQTGQIVSQLLSTCTDLQNNPNVDLAPYQSFQSEAYGQRLCPDDPGSILQDCGDNVPCLYDYTLFNSKILGNLEMQTYNNFLSERMEAQRQYNSCGAINIEYPEYMMKTPAMASGYLQGDVARFDCYQSHWIHGDHDYKCGLIVDRNDQSGLSYRYEWNKGSQPWCRSRIKENYFKWLATIFGFVGVVLVLILIFTVCWCLKQRRRNEKAEEYAAGSYPMGPDFTNKGFVTDPRIDQISEPPRPTGIPRATPIALDARRLSPTPSSIPASTQPYGAQQILGMNTSV</sequence>
<keyword evidence="7" id="KW-0732">Signal</keyword>
<gene>
    <name evidence="11" type="ORF">MSPICULIGERA_LOCUS10422</name>
    <name evidence="10" type="ORF">MSPICULIGERA_LOCUS7603</name>
</gene>
<evidence type="ECO:0000256" key="6">
    <source>
        <dbReference type="SAM" id="Phobius"/>
    </source>
</evidence>
<evidence type="ECO:0000256" key="7">
    <source>
        <dbReference type="SAM" id="SignalP"/>
    </source>
</evidence>
<keyword evidence="12" id="KW-1185">Reference proteome</keyword>
<evidence type="ECO:0000256" key="5">
    <source>
        <dbReference type="SAM" id="MobiDB-lite"/>
    </source>
</evidence>
<dbReference type="Pfam" id="PF24469">
    <property type="entry name" value="F54D1_6_C"/>
    <property type="match status" value="1"/>
</dbReference>
<dbReference type="InterPro" id="IPR005533">
    <property type="entry name" value="AMOP_dom"/>
</dbReference>
<feature type="non-terminal residue" evidence="10">
    <location>
        <position position="1433"/>
    </location>
</feature>
<dbReference type="PANTHER" id="PTHR13802:SF60">
    <property type="entry name" value="PROTEIN CBG06057"/>
    <property type="match status" value="1"/>
</dbReference>
<evidence type="ECO:0000313" key="12">
    <source>
        <dbReference type="Proteomes" id="UP001177023"/>
    </source>
</evidence>
<dbReference type="InterPro" id="IPR057017">
    <property type="entry name" value="F54D1_6-like_C"/>
</dbReference>
<dbReference type="InterPro" id="IPR057018">
    <property type="entry name" value="F54D1_6-like_Ig-like"/>
</dbReference>
<dbReference type="Pfam" id="PF24462">
    <property type="entry name" value="Ig_F54D1_6"/>
    <property type="match status" value="1"/>
</dbReference>
<evidence type="ECO:0000313" key="11">
    <source>
        <dbReference type="EMBL" id="CAJ0572028.1"/>
    </source>
</evidence>
<evidence type="ECO:0000256" key="4">
    <source>
        <dbReference type="ARBA" id="ARBA00023136"/>
    </source>
</evidence>
<dbReference type="Proteomes" id="UP001177023">
    <property type="component" value="Unassembled WGS sequence"/>
</dbReference>
<dbReference type="SMART" id="SM00539">
    <property type="entry name" value="NIDO"/>
    <property type="match status" value="1"/>
</dbReference>
<feature type="chain" id="PRO_5041588915" description="Protein mesh" evidence="7">
    <location>
        <begin position="23"/>
        <end position="1433"/>
    </location>
</feature>
<dbReference type="Pfam" id="PF06119">
    <property type="entry name" value="NIDO"/>
    <property type="match status" value="1"/>
</dbReference>
<dbReference type="Pfam" id="PF03782">
    <property type="entry name" value="AMOP"/>
    <property type="match status" value="1"/>
</dbReference>
<evidence type="ECO:0000256" key="3">
    <source>
        <dbReference type="ARBA" id="ARBA00022989"/>
    </source>
</evidence>
<dbReference type="GO" id="GO:0016020">
    <property type="term" value="C:membrane"/>
    <property type="evidence" value="ECO:0007669"/>
    <property type="project" value="UniProtKB-SubCell"/>
</dbReference>
<dbReference type="PANTHER" id="PTHR13802">
    <property type="entry name" value="MUCIN 4-RELATED"/>
    <property type="match status" value="1"/>
</dbReference>
<protein>
    <recommendedName>
        <fullName evidence="13">Protein mesh</fullName>
    </recommendedName>
</protein>
<dbReference type="EMBL" id="CATQJA010001932">
    <property type="protein sequence ID" value="CAJ0569110.1"/>
    <property type="molecule type" value="Genomic_DNA"/>
</dbReference>
<comment type="subcellular location">
    <subcellularLocation>
        <location evidence="1">Membrane</location>
    </subcellularLocation>
</comment>
<evidence type="ECO:0008006" key="13">
    <source>
        <dbReference type="Google" id="ProtNLM"/>
    </source>
</evidence>
<dbReference type="EMBL" id="CATQJA010002589">
    <property type="protein sequence ID" value="CAJ0572028.1"/>
    <property type="molecule type" value="Genomic_DNA"/>
</dbReference>
<dbReference type="PROSITE" id="PS51220">
    <property type="entry name" value="NIDO"/>
    <property type="match status" value="1"/>
</dbReference>
<keyword evidence="4 6" id="KW-0472">Membrane</keyword>
<evidence type="ECO:0000256" key="1">
    <source>
        <dbReference type="ARBA" id="ARBA00004370"/>
    </source>
</evidence>
<feature type="region of interest" description="Disordered" evidence="5">
    <location>
        <begin position="1086"/>
        <end position="1107"/>
    </location>
</feature>
<feature type="transmembrane region" description="Helical" evidence="6">
    <location>
        <begin position="1324"/>
        <end position="1348"/>
    </location>
</feature>
<keyword evidence="2 6" id="KW-0812">Transmembrane</keyword>
<evidence type="ECO:0000313" key="10">
    <source>
        <dbReference type="EMBL" id="CAJ0569110.1"/>
    </source>
</evidence>
<dbReference type="GO" id="GO:0007160">
    <property type="term" value="P:cell-matrix adhesion"/>
    <property type="evidence" value="ECO:0007669"/>
    <property type="project" value="InterPro"/>
</dbReference>
<dbReference type="InterPro" id="IPR051495">
    <property type="entry name" value="Epithelial_Barrier/Signaling"/>
</dbReference>
<feature type="compositionally biased region" description="Polar residues" evidence="5">
    <location>
        <begin position="1091"/>
        <end position="1107"/>
    </location>
</feature>
<dbReference type="SMART" id="SM00723">
    <property type="entry name" value="AMOP"/>
    <property type="match status" value="1"/>
</dbReference>
<dbReference type="InterPro" id="IPR056075">
    <property type="entry name" value="DUF7658"/>
</dbReference>
<proteinExistence type="predicted"/>
<dbReference type="InterPro" id="IPR003886">
    <property type="entry name" value="NIDO_dom"/>
</dbReference>
<comment type="caution">
    <text evidence="10">The sequence shown here is derived from an EMBL/GenBank/DDBJ whole genome shotgun (WGS) entry which is preliminary data.</text>
</comment>
<dbReference type="Pfam" id="PF24464">
    <property type="entry name" value="Ig_F54D1_6_2"/>
    <property type="match status" value="1"/>
</dbReference>
<dbReference type="Pfam" id="PF24678">
    <property type="entry name" value="DUF7658"/>
    <property type="match status" value="1"/>
</dbReference>
<keyword evidence="3 6" id="KW-1133">Transmembrane helix</keyword>
<evidence type="ECO:0000259" key="9">
    <source>
        <dbReference type="PROSITE" id="PS51220"/>
    </source>
</evidence>
<feature type="domain" description="NIDO" evidence="9">
    <location>
        <begin position="189"/>
        <end position="352"/>
    </location>
</feature>
<dbReference type="InterPro" id="IPR057019">
    <property type="entry name" value="F54D1_6-like_Ig-like_2"/>
</dbReference>